<gene>
    <name evidence="3" type="ORF">K7432_009291</name>
</gene>
<dbReference type="EMBL" id="JASJQH010000563">
    <property type="protein sequence ID" value="KAK9763759.1"/>
    <property type="molecule type" value="Genomic_DNA"/>
</dbReference>
<dbReference type="SUPFAM" id="SSF54616">
    <property type="entry name" value="DNA-binding domain of Mlu1-box binding protein MBP1"/>
    <property type="match status" value="1"/>
</dbReference>
<feature type="domain" description="HTH APSES-type" evidence="2">
    <location>
        <begin position="30"/>
        <end position="143"/>
    </location>
</feature>
<evidence type="ECO:0000259" key="2">
    <source>
        <dbReference type="PROSITE" id="PS51299"/>
    </source>
</evidence>
<proteinExistence type="predicted"/>
<evidence type="ECO:0000313" key="3">
    <source>
        <dbReference type="EMBL" id="KAK9763759.1"/>
    </source>
</evidence>
<name>A0ABR2WQG7_9FUNG</name>
<evidence type="ECO:0000256" key="1">
    <source>
        <dbReference type="SAM" id="MobiDB-lite"/>
    </source>
</evidence>
<dbReference type="InterPro" id="IPR036887">
    <property type="entry name" value="HTH_APSES_sf"/>
</dbReference>
<sequence>MISPSSPIATTAPSTHVRFPSDKHKVHCANYSTSLDSRGYIPVYEFTFNEPPILWDRETGYVYWTGIWKAIGREKSEIAKLVDSNPELSKEVKKIRGGFLKIQGTWLPFKRAYELAMKTCWYIRDDLVPICGPQFLQDVLEPSHPNSSSRVPISMEERKSRAAEIALAKQKAKISKAGMVSPPETPNLSGEEGYAPKKVPGIQKRKREANSKSQSIDDEGDKGFISVLANGVTQSPIPYQSSVTYTFHASVFPKKSNTIKPRQNKRRKAADEAYNREFIEDPKELNEAVFASLCLQKLSQDDGSRPLNEIVCVPPNSFVIGKHEFRFINEQYRLKARC</sequence>
<dbReference type="InterPro" id="IPR003163">
    <property type="entry name" value="Tscrpt_reg_HTH_APSES-type"/>
</dbReference>
<dbReference type="Proteomes" id="UP001479436">
    <property type="component" value="Unassembled WGS sequence"/>
</dbReference>
<dbReference type="PANTHER" id="PTHR43828">
    <property type="entry name" value="ASPARAGINASE"/>
    <property type="match status" value="1"/>
</dbReference>
<accession>A0ABR2WQG7</accession>
<keyword evidence="4" id="KW-1185">Reference proteome</keyword>
<comment type="caution">
    <text evidence="3">The sequence shown here is derived from an EMBL/GenBank/DDBJ whole genome shotgun (WGS) entry which is preliminary data.</text>
</comment>
<organism evidence="3 4">
    <name type="scientific">Basidiobolus ranarum</name>
    <dbReference type="NCBI Taxonomy" id="34480"/>
    <lineage>
        <taxon>Eukaryota</taxon>
        <taxon>Fungi</taxon>
        <taxon>Fungi incertae sedis</taxon>
        <taxon>Zoopagomycota</taxon>
        <taxon>Entomophthoromycotina</taxon>
        <taxon>Basidiobolomycetes</taxon>
        <taxon>Basidiobolales</taxon>
        <taxon>Basidiobolaceae</taxon>
        <taxon>Basidiobolus</taxon>
    </lineage>
</organism>
<dbReference type="PANTHER" id="PTHR43828:SF5">
    <property type="entry name" value="TRANSCRIPTIONAL REPRESSOR XBP1"/>
    <property type="match status" value="1"/>
</dbReference>
<protein>
    <recommendedName>
        <fullName evidence="2">HTH APSES-type domain-containing protein</fullName>
    </recommendedName>
</protein>
<dbReference type="PROSITE" id="PS51299">
    <property type="entry name" value="HTH_APSES"/>
    <property type="match status" value="1"/>
</dbReference>
<dbReference type="InterPro" id="IPR051642">
    <property type="entry name" value="SWI6-like"/>
</dbReference>
<reference evidence="3 4" key="1">
    <citation type="submission" date="2023-04" db="EMBL/GenBank/DDBJ databases">
        <title>Genome of Basidiobolus ranarum AG-B5.</title>
        <authorList>
            <person name="Stajich J.E."/>
            <person name="Carter-House D."/>
            <person name="Gryganskyi A."/>
        </authorList>
    </citation>
    <scope>NUCLEOTIDE SEQUENCE [LARGE SCALE GENOMIC DNA]</scope>
    <source>
        <strain evidence="3 4">AG-B5</strain>
    </source>
</reference>
<evidence type="ECO:0000313" key="4">
    <source>
        <dbReference type="Proteomes" id="UP001479436"/>
    </source>
</evidence>
<dbReference type="Gene3D" id="3.10.260.10">
    <property type="entry name" value="Transcription regulator HTH, APSES-type DNA-binding domain"/>
    <property type="match status" value="1"/>
</dbReference>
<feature type="region of interest" description="Disordered" evidence="1">
    <location>
        <begin position="175"/>
        <end position="218"/>
    </location>
</feature>